<sequence>MSVSACEIRCGIGVAAVPDRGHTSCIAPIHHLGRKQIYDTTDPLTLKSSHLPQHSTRRRRLEL</sequence>
<reference evidence="2 3" key="1">
    <citation type="submission" date="2019-05" db="EMBL/GenBank/DDBJ databases">
        <title>Another draft genome of Portunus trituberculatus and its Hox gene families provides insights of decapod evolution.</title>
        <authorList>
            <person name="Jeong J.-H."/>
            <person name="Song I."/>
            <person name="Kim S."/>
            <person name="Choi T."/>
            <person name="Kim D."/>
            <person name="Ryu S."/>
            <person name="Kim W."/>
        </authorList>
    </citation>
    <scope>NUCLEOTIDE SEQUENCE [LARGE SCALE GENOMIC DNA]</scope>
    <source>
        <tissue evidence="2">Muscle</tissue>
    </source>
</reference>
<evidence type="ECO:0000256" key="1">
    <source>
        <dbReference type="SAM" id="MobiDB-lite"/>
    </source>
</evidence>
<dbReference type="Proteomes" id="UP000324222">
    <property type="component" value="Unassembled WGS sequence"/>
</dbReference>
<name>A0A5B7KC63_PORTR</name>
<keyword evidence="3" id="KW-1185">Reference proteome</keyword>
<evidence type="ECO:0000313" key="3">
    <source>
        <dbReference type="Proteomes" id="UP000324222"/>
    </source>
</evidence>
<dbReference type="EMBL" id="VSRR010130244">
    <property type="protein sequence ID" value="MPD02175.1"/>
    <property type="molecule type" value="Genomic_DNA"/>
</dbReference>
<accession>A0A5B7KC63</accession>
<proteinExistence type="predicted"/>
<comment type="caution">
    <text evidence="2">The sequence shown here is derived from an EMBL/GenBank/DDBJ whole genome shotgun (WGS) entry which is preliminary data.</text>
</comment>
<gene>
    <name evidence="2" type="ORF">E2C01_097736</name>
</gene>
<organism evidence="2 3">
    <name type="scientific">Portunus trituberculatus</name>
    <name type="common">Swimming crab</name>
    <name type="synonym">Neptunus trituberculatus</name>
    <dbReference type="NCBI Taxonomy" id="210409"/>
    <lineage>
        <taxon>Eukaryota</taxon>
        <taxon>Metazoa</taxon>
        <taxon>Ecdysozoa</taxon>
        <taxon>Arthropoda</taxon>
        <taxon>Crustacea</taxon>
        <taxon>Multicrustacea</taxon>
        <taxon>Malacostraca</taxon>
        <taxon>Eumalacostraca</taxon>
        <taxon>Eucarida</taxon>
        <taxon>Decapoda</taxon>
        <taxon>Pleocyemata</taxon>
        <taxon>Brachyura</taxon>
        <taxon>Eubrachyura</taxon>
        <taxon>Portunoidea</taxon>
        <taxon>Portunidae</taxon>
        <taxon>Portuninae</taxon>
        <taxon>Portunus</taxon>
    </lineage>
</organism>
<protein>
    <submittedName>
        <fullName evidence="2">Uncharacterized protein</fullName>
    </submittedName>
</protein>
<feature type="compositionally biased region" description="Polar residues" evidence="1">
    <location>
        <begin position="43"/>
        <end position="54"/>
    </location>
</feature>
<feature type="region of interest" description="Disordered" evidence="1">
    <location>
        <begin position="43"/>
        <end position="63"/>
    </location>
</feature>
<evidence type="ECO:0000313" key="2">
    <source>
        <dbReference type="EMBL" id="MPD02175.1"/>
    </source>
</evidence>
<dbReference type="AlphaFoldDB" id="A0A5B7KC63"/>